<dbReference type="InterPro" id="IPR000182">
    <property type="entry name" value="GNAT_dom"/>
</dbReference>
<evidence type="ECO:0000313" key="2">
    <source>
        <dbReference type="EMBL" id="MBC3178486.1"/>
    </source>
</evidence>
<dbReference type="EMBL" id="JACMYE010000003">
    <property type="protein sequence ID" value="MBC3178486.1"/>
    <property type="molecule type" value="Genomic_DNA"/>
</dbReference>
<dbReference type="EMBL" id="CP061032">
    <property type="protein sequence ID" value="QNP91030.1"/>
    <property type="molecule type" value="Genomic_DNA"/>
</dbReference>
<dbReference type="SUPFAM" id="SSF55729">
    <property type="entry name" value="Acyl-CoA N-acyltransferases (Nat)"/>
    <property type="match status" value="1"/>
</dbReference>
<proteinExistence type="predicted"/>
<gene>
    <name evidence="2" type="ORF">H7348_04035</name>
    <name evidence="3" type="ORF">IAU68_04530</name>
</gene>
<evidence type="ECO:0000313" key="3">
    <source>
        <dbReference type="EMBL" id="QNP91030.1"/>
    </source>
</evidence>
<dbReference type="AlphaFoldDB" id="A0A7H0K164"/>
<dbReference type="KEGG" id="cluj:IAU68_04530"/>
<dbReference type="Proteomes" id="UP000516235">
    <property type="component" value="Chromosome"/>
</dbReference>
<sequence>MVAWTTVPSPVTSEMLNEFFDSVPKGVLRWAIVVEDRYAGNIELRLKPDDAAHFGYNTAPWARGRGVMTRAVKLVTDYAFSLGAKTLRISVLPGNIASRHVAEMNEYVFVGKHNGHVHYHRHAE</sequence>
<protein>
    <submittedName>
        <fullName evidence="3">GNAT family N-acetyltransferase</fullName>
    </submittedName>
</protein>
<feature type="domain" description="N-acetyltransferase" evidence="1">
    <location>
        <begin position="1"/>
        <end position="124"/>
    </location>
</feature>
<name>A0A7H0K164_9CORY</name>
<evidence type="ECO:0000259" key="1">
    <source>
        <dbReference type="PROSITE" id="PS51186"/>
    </source>
</evidence>
<dbReference type="Proteomes" id="UP000642876">
    <property type="component" value="Unassembled WGS sequence"/>
</dbReference>
<dbReference type="PANTHER" id="PTHR43792">
    <property type="entry name" value="GNAT FAMILY, PUTATIVE (AFU_ORTHOLOGUE AFUA_3G00765)-RELATED-RELATED"/>
    <property type="match status" value="1"/>
</dbReference>
<dbReference type="PROSITE" id="PS51186">
    <property type="entry name" value="GNAT"/>
    <property type="match status" value="1"/>
</dbReference>
<dbReference type="InterPro" id="IPR051531">
    <property type="entry name" value="N-acetyltransferase"/>
</dbReference>
<keyword evidence="3" id="KW-0808">Transferase</keyword>
<dbReference type="InterPro" id="IPR016181">
    <property type="entry name" value="Acyl_CoA_acyltransferase"/>
</dbReference>
<organism evidence="3 4">
    <name type="scientific">Corynebacterium lujinxingii</name>
    <dbReference type="NCBI Taxonomy" id="2763010"/>
    <lineage>
        <taxon>Bacteria</taxon>
        <taxon>Bacillati</taxon>
        <taxon>Actinomycetota</taxon>
        <taxon>Actinomycetes</taxon>
        <taxon>Mycobacteriales</taxon>
        <taxon>Corynebacteriaceae</taxon>
        <taxon>Corynebacterium</taxon>
    </lineage>
</organism>
<dbReference type="Gene3D" id="3.40.630.30">
    <property type="match status" value="1"/>
</dbReference>
<reference evidence="4 5" key="1">
    <citation type="submission" date="2020-08" db="EMBL/GenBank/DDBJ databases">
        <title>novel species in genus Corynebacterium.</title>
        <authorList>
            <person name="Zhang G."/>
        </authorList>
    </citation>
    <scope>NUCLEOTIDE SEQUENCE [LARGE SCALE GENOMIC DNA]</scope>
    <source>
        <strain evidence="3">Zg-917</strain>
        <strain evidence="4 5">zg-917</strain>
    </source>
</reference>
<evidence type="ECO:0000313" key="5">
    <source>
        <dbReference type="Proteomes" id="UP000642876"/>
    </source>
</evidence>
<dbReference type="GO" id="GO:0016747">
    <property type="term" value="F:acyltransferase activity, transferring groups other than amino-acyl groups"/>
    <property type="evidence" value="ECO:0007669"/>
    <property type="project" value="InterPro"/>
</dbReference>
<evidence type="ECO:0000313" key="4">
    <source>
        <dbReference type="Proteomes" id="UP000516235"/>
    </source>
</evidence>
<accession>A0A7H0K164</accession>
<keyword evidence="5" id="KW-1185">Reference proteome</keyword>
<dbReference type="Pfam" id="PF13302">
    <property type="entry name" value="Acetyltransf_3"/>
    <property type="match status" value="1"/>
</dbReference>